<accession>A0A0M0L6R3</accession>
<keyword evidence="19" id="KW-1185">Reference proteome</keyword>
<dbReference type="AlphaFoldDB" id="A0A0M0L6R3"/>
<comment type="catalytic activity">
    <reaction evidence="2">
        <text>adenosylcob(III)inamide phosphate + GTP + H(+) = adenosylcob(III)inamide-GDP + diphosphate</text>
        <dbReference type="Rhea" id="RHEA:22712"/>
        <dbReference type="ChEBI" id="CHEBI:15378"/>
        <dbReference type="ChEBI" id="CHEBI:33019"/>
        <dbReference type="ChEBI" id="CHEBI:37565"/>
        <dbReference type="ChEBI" id="CHEBI:58502"/>
        <dbReference type="ChEBI" id="CHEBI:60487"/>
        <dbReference type="EC" id="2.7.7.62"/>
    </reaction>
</comment>
<comment type="pathway">
    <text evidence="6">Cofactor biosynthesis; adenosylcobalamin biosynthesis; adenosylcobalamin from cob(II)yrinate a,c-diamide: step 5/7.</text>
</comment>
<evidence type="ECO:0000256" key="14">
    <source>
        <dbReference type="ARBA" id="ARBA00022840"/>
    </source>
</evidence>
<dbReference type="SUPFAM" id="SSF52540">
    <property type="entry name" value="P-loop containing nucleoside triphosphate hydrolases"/>
    <property type="match status" value="1"/>
</dbReference>
<evidence type="ECO:0000256" key="16">
    <source>
        <dbReference type="ARBA" id="ARBA00029570"/>
    </source>
</evidence>
<gene>
    <name evidence="18" type="ORF">AMD01_10965</name>
</gene>
<reference evidence="19" key="1">
    <citation type="submission" date="2015-08" db="EMBL/GenBank/DDBJ databases">
        <title>Fjat-14210 dsm16467.</title>
        <authorList>
            <person name="Liu B."/>
            <person name="Wang J."/>
            <person name="Zhu Y."/>
            <person name="Liu G."/>
            <person name="Chen Q."/>
            <person name="Chen Z."/>
            <person name="Lan J."/>
            <person name="Che J."/>
            <person name="Ge C."/>
            <person name="Shi H."/>
            <person name="Pan Z."/>
            <person name="Liu X."/>
        </authorList>
    </citation>
    <scope>NUCLEOTIDE SEQUENCE [LARGE SCALE GENOMIC DNA]</scope>
    <source>
        <strain evidence="19">DSM 16467</strain>
    </source>
</reference>
<evidence type="ECO:0000313" key="19">
    <source>
        <dbReference type="Proteomes" id="UP000037558"/>
    </source>
</evidence>
<comment type="catalytic activity">
    <reaction evidence="1">
        <text>adenosylcob(III)inamide + ATP = adenosylcob(III)inamide phosphate + ADP + H(+)</text>
        <dbReference type="Rhea" id="RHEA:15769"/>
        <dbReference type="ChEBI" id="CHEBI:2480"/>
        <dbReference type="ChEBI" id="CHEBI:15378"/>
        <dbReference type="ChEBI" id="CHEBI:30616"/>
        <dbReference type="ChEBI" id="CHEBI:58502"/>
        <dbReference type="ChEBI" id="CHEBI:456216"/>
        <dbReference type="EC" id="2.7.1.156"/>
    </reaction>
</comment>
<dbReference type="STRING" id="284581.AMD01_10965"/>
<keyword evidence="11" id="KW-0808">Transferase</keyword>
<dbReference type="InterPro" id="IPR003203">
    <property type="entry name" value="CobU/CobP"/>
</dbReference>
<organism evidence="18 19">
    <name type="scientific">Priestia koreensis</name>
    <dbReference type="NCBI Taxonomy" id="284581"/>
    <lineage>
        <taxon>Bacteria</taxon>
        <taxon>Bacillati</taxon>
        <taxon>Bacillota</taxon>
        <taxon>Bacilli</taxon>
        <taxon>Bacillales</taxon>
        <taxon>Bacillaceae</taxon>
        <taxon>Priestia</taxon>
    </lineage>
</organism>
<comment type="similarity">
    <text evidence="7">Belongs to the CobU/CobP family.</text>
</comment>
<evidence type="ECO:0000256" key="4">
    <source>
        <dbReference type="ARBA" id="ARBA00003889"/>
    </source>
</evidence>
<name>A0A0M0L6R3_9BACI</name>
<evidence type="ECO:0000256" key="5">
    <source>
        <dbReference type="ARBA" id="ARBA00004692"/>
    </source>
</evidence>
<evidence type="ECO:0000256" key="13">
    <source>
        <dbReference type="ARBA" id="ARBA00022777"/>
    </source>
</evidence>
<dbReference type="PANTHER" id="PTHR34848:SF1">
    <property type="entry name" value="BIFUNCTIONAL ADENOSYLCOBALAMIN BIOSYNTHESIS PROTEIN COBU"/>
    <property type="match status" value="1"/>
</dbReference>
<comment type="catalytic activity">
    <reaction evidence="3">
        <text>adenosylcob(III)inamide + GTP = adenosylcob(III)inamide phosphate + GDP + H(+)</text>
        <dbReference type="Rhea" id="RHEA:15765"/>
        <dbReference type="ChEBI" id="CHEBI:2480"/>
        <dbReference type="ChEBI" id="CHEBI:15378"/>
        <dbReference type="ChEBI" id="CHEBI:37565"/>
        <dbReference type="ChEBI" id="CHEBI:58189"/>
        <dbReference type="ChEBI" id="CHEBI:58502"/>
        <dbReference type="EC" id="2.7.1.156"/>
    </reaction>
</comment>
<dbReference type="GO" id="GO:0043752">
    <property type="term" value="F:adenosylcobinamide kinase activity"/>
    <property type="evidence" value="ECO:0007669"/>
    <property type="project" value="UniProtKB-EC"/>
</dbReference>
<evidence type="ECO:0000256" key="11">
    <source>
        <dbReference type="ARBA" id="ARBA00022679"/>
    </source>
</evidence>
<evidence type="ECO:0000256" key="1">
    <source>
        <dbReference type="ARBA" id="ARBA00000312"/>
    </source>
</evidence>
<evidence type="ECO:0000256" key="2">
    <source>
        <dbReference type="ARBA" id="ARBA00000711"/>
    </source>
</evidence>
<evidence type="ECO:0000256" key="15">
    <source>
        <dbReference type="ARBA" id="ARBA00023134"/>
    </source>
</evidence>
<dbReference type="GO" id="GO:0005524">
    <property type="term" value="F:ATP binding"/>
    <property type="evidence" value="ECO:0007669"/>
    <property type="project" value="UniProtKB-KW"/>
</dbReference>
<dbReference type="Pfam" id="PF02283">
    <property type="entry name" value="CobU"/>
    <property type="match status" value="1"/>
</dbReference>
<evidence type="ECO:0000256" key="6">
    <source>
        <dbReference type="ARBA" id="ARBA00005159"/>
    </source>
</evidence>
<evidence type="ECO:0000256" key="7">
    <source>
        <dbReference type="ARBA" id="ARBA00007490"/>
    </source>
</evidence>
<dbReference type="PATRIC" id="fig|284581.3.peg.2296"/>
<evidence type="ECO:0000256" key="3">
    <source>
        <dbReference type="ARBA" id="ARBA00001522"/>
    </source>
</evidence>
<proteinExistence type="inferred from homology"/>
<comment type="pathway">
    <text evidence="5">Cofactor biosynthesis; adenosylcobalamin biosynthesis; adenosylcobalamin from cob(II)yrinate a,c-diamide: step 6/7.</text>
</comment>
<evidence type="ECO:0000313" key="18">
    <source>
        <dbReference type="EMBL" id="KOO46358.1"/>
    </source>
</evidence>
<keyword evidence="10" id="KW-0169">Cobalamin biosynthesis</keyword>
<dbReference type="Gene3D" id="3.40.50.300">
    <property type="entry name" value="P-loop containing nucleotide triphosphate hydrolases"/>
    <property type="match status" value="1"/>
</dbReference>
<dbReference type="Proteomes" id="UP000037558">
    <property type="component" value="Unassembled WGS sequence"/>
</dbReference>
<evidence type="ECO:0000256" key="12">
    <source>
        <dbReference type="ARBA" id="ARBA00022741"/>
    </source>
</evidence>
<dbReference type="GO" id="GO:0009236">
    <property type="term" value="P:cobalamin biosynthetic process"/>
    <property type="evidence" value="ECO:0007669"/>
    <property type="project" value="UniProtKB-UniPathway"/>
</dbReference>
<keyword evidence="13" id="KW-0418">Kinase</keyword>
<evidence type="ECO:0000256" key="17">
    <source>
        <dbReference type="ARBA" id="ARBA00030571"/>
    </source>
</evidence>
<dbReference type="EC" id="2.7.1.156" evidence="8"/>
<comment type="caution">
    <text evidence="18">The sequence shown here is derived from an EMBL/GenBank/DDBJ whole genome shotgun (WGS) entry which is preliminary data.</text>
</comment>
<dbReference type="PANTHER" id="PTHR34848">
    <property type="match status" value="1"/>
</dbReference>
<keyword evidence="12" id="KW-0547">Nucleotide-binding</keyword>
<sequence>MHFILGGAFNGKHEWVKKEYDHLTWYSAYKKDSLPEKLPGDKVIAIEGIERWIREYILENEQIDAVCERFQKRIDTWMEWEQETNGTVVVIGTEVGKGIVPMNEQDRSFRDACGYIYQYLTEKAAIVDQIWYGIPQRLKEELT</sequence>
<dbReference type="GO" id="GO:0005525">
    <property type="term" value="F:GTP binding"/>
    <property type="evidence" value="ECO:0007669"/>
    <property type="project" value="UniProtKB-KW"/>
</dbReference>
<dbReference type="GO" id="GO:0008820">
    <property type="term" value="F:cobinamide phosphate guanylyltransferase activity"/>
    <property type="evidence" value="ECO:0007669"/>
    <property type="project" value="UniProtKB-EC"/>
</dbReference>
<dbReference type="EMBL" id="LILC01000013">
    <property type="protein sequence ID" value="KOO46358.1"/>
    <property type="molecule type" value="Genomic_DNA"/>
</dbReference>
<keyword evidence="15" id="KW-0342">GTP-binding</keyword>
<evidence type="ECO:0000256" key="8">
    <source>
        <dbReference type="ARBA" id="ARBA00012016"/>
    </source>
</evidence>
<protein>
    <recommendedName>
        <fullName evidence="16">Adenosylcobinamide kinase</fullName>
        <ecNumber evidence="8">2.7.1.156</ecNumber>
        <ecNumber evidence="9">2.7.7.62</ecNumber>
    </recommendedName>
    <alternativeName>
        <fullName evidence="17">Adenosylcobinamide-phosphate guanylyltransferase</fullName>
    </alternativeName>
</protein>
<comment type="function">
    <text evidence="4">Catalyzes ATP-dependent phosphorylation of adenosylcobinamide and addition of GMP to adenosylcobinamide phosphate.</text>
</comment>
<evidence type="ECO:0000256" key="9">
    <source>
        <dbReference type="ARBA" id="ARBA00012523"/>
    </source>
</evidence>
<evidence type="ECO:0000256" key="10">
    <source>
        <dbReference type="ARBA" id="ARBA00022573"/>
    </source>
</evidence>
<dbReference type="InterPro" id="IPR027417">
    <property type="entry name" value="P-loop_NTPase"/>
</dbReference>
<dbReference type="UniPathway" id="UPA00148">
    <property type="reaction ID" value="UER00236"/>
</dbReference>
<keyword evidence="14" id="KW-0067">ATP-binding</keyword>
<dbReference type="RefSeq" id="WP_053401440.1">
    <property type="nucleotide sequence ID" value="NZ_LILC01000013.1"/>
</dbReference>
<dbReference type="EC" id="2.7.7.62" evidence="9"/>